<dbReference type="AlphaFoldDB" id="A0A286NVH2"/>
<feature type="compositionally biased region" description="Acidic residues" evidence="1">
    <location>
        <begin position="1"/>
        <end position="11"/>
    </location>
</feature>
<dbReference type="Proteomes" id="UP000217289">
    <property type="component" value="Chromosome"/>
</dbReference>
<accession>A0A286NVH2</accession>
<name>A0A286NVH2_9BACT</name>
<feature type="compositionally biased region" description="Basic and acidic residues" evidence="1">
    <location>
        <begin position="12"/>
        <end position="21"/>
    </location>
</feature>
<dbReference type="InterPro" id="IPR029040">
    <property type="entry name" value="RPABC4/Spt4"/>
</dbReference>
<gene>
    <name evidence="2" type="ORF">MEBOL_000593</name>
</gene>
<dbReference type="OrthoDB" id="5522767at2"/>
<proteinExistence type="predicted"/>
<dbReference type="Gene3D" id="2.20.28.30">
    <property type="entry name" value="RNA polymerase ii, chain L"/>
    <property type="match status" value="1"/>
</dbReference>
<sequence>MPLDYYDDDEKDSGSKASRKDFDCPECNANNPLDDALKDGQELHCNYCGCEFLVKVGDNGRFKFREI</sequence>
<feature type="region of interest" description="Disordered" evidence="1">
    <location>
        <begin position="1"/>
        <end position="21"/>
    </location>
</feature>
<evidence type="ECO:0000313" key="3">
    <source>
        <dbReference type="Proteomes" id="UP000217289"/>
    </source>
</evidence>
<evidence type="ECO:0000256" key="1">
    <source>
        <dbReference type="SAM" id="MobiDB-lite"/>
    </source>
</evidence>
<protein>
    <submittedName>
        <fullName evidence="2">Uncharacterized protein</fullName>
    </submittedName>
</protein>
<dbReference type="RefSeq" id="WP_095976000.1">
    <property type="nucleotide sequence ID" value="NZ_CP022163.1"/>
</dbReference>
<keyword evidence="3" id="KW-1185">Reference proteome</keyword>
<evidence type="ECO:0000313" key="2">
    <source>
        <dbReference type="EMBL" id="ATB27155.1"/>
    </source>
</evidence>
<organism evidence="2 3">
    <name type="scientific">Melittangium boletus DSM 14713</name>
    <dbReference type="NCBI Taxonomy" id="1294270"/>
    <lineage>
        <taxon>Bacteria</taxon>
        <taxon>Pseudomonadati</taxon>
        <taxon>Myxococcota</taxon>
        <taxon>Myxococcia</taxon>
        <taxon>Myxococcales</taxon>
        <taxon>Cystobacterineae</taxon>
        <taxon>Archangiaceae</taxon>
        <taxon>Melittangium</taxon>
    </lineage>
</organism>
<dbReference type="SUPFAM" id="SSF63393">
    <property type="entry name" value="RNA polymerase subunits"/>
    <property type="match status" value="1"/>
</dbReference>
<dbReference type="KEGG" id="mbd:MEBOL_000593"/>
<reference evidence="2 3" key="1">
    <citation type="submission" date="2017-06" db="EMBL/GenBank/DDBJ databases">
        <authorList>
            <person name="Kim H.J."/>
            <person name="Triplett B.A."/>
        </authorList>
    </citation>
    <scope>NUCLEOTIDE SEQUENCE [LARGE SCALE GENOMIC DNA]</scope>
    <source>
        <strain evidence="2 3">DSM 14713</strain>
    </source>
</reference>
<dbReference type="EMBL" id="CP022163">
    <property type="protein sequence ID" value="ATB27155.1"/>
    <property type="molecule type" value="Genomic_DNA"/>
</dbReference>